<dbReference type="SUPFAM" id="SSF48371">
    <property type="entry name" value="ARM repeat"/>
    <property type="match status" value="1"/>
</dbReference>
<keyword evidence="1" id="KW-0472">Membrane</keyword>
<feature type="transmembrane region" description="Helical" evidence="1">
    <location>
        <begin position="137"/>
        <end position="161"/>
    </location>
</feature>
<feature type="transmembrane region" description="Helical" evidence="1">
    <location>
        <begin position="70"/>
        <end position="88"/>
    </location>
</feature>
<evidence type="ECO:0000313" key="3">
    <source>
        <dbReference type="Proteomes" id="UP000261812"/>
    </source>
</evidence>
<feature type="transmembrane region" description="Helical" evidence="1">
    <location>
        <begin position="41"/>
        <end position="64"/>
    </location>
</feature>
<feature type="transmembrane region" description="Helical" evidence="1">
    <location>
        <begin position="109"/>
        <end position="131"/>
    </location>
</feature>
<name>A0A7D6JSV9_9CYAN</name>
<dbReference type="AlphaFoldDB" id="A0A7D6JSV9"/>
<sequence length="238" mass="26764">MVISWAKWSVPRPQRRSTLLGQRRLPKGHATRSQRLHWKSFVFNLLSERLLLVIGGLGAGLLLWQTDGPLMVATLSGVGTIFLLSRWQRRLLTLWQDLRQQFQEGLHHPFAFTVGGGLLACLGTYTLLHIAQHTADPWLVVALVILGTLLVGIIALLGTVIGQLQQQHQTQQVSQWFADLTHPQPLHRLVAIRQLARVSKGTDRRQVQEALYLLLAQETDPIVRRAALEVLDHLDHAA</sequence>
<dbReference type="Proteomes" id="UP000261812">
    <property type="component" value="Chromosome"/>
</dbReference>
<dbReference type="RefSeq" id="WP_181496792.1">
    <property type="nucleotide sequence ID" value="NZ_CP032152.1"/>
</dbReference>
<dbReference type="InterPro" id="IPR016024">
    <property type="entry name" value="ARM-type_fold"/>
</dbReference>
<dbReference type="KEGG" id="tsq:D3A95_13235"/>
<evidence type="ECO:0000313" key="2">
    <source>
        <dbReference type="EMBL" id="QLL30017.1"/>
    </source>
</evidence>
<reference evidence="3" key="1">
    <citation type="submission" date="2018-09" db="EMBL/GenBank/DDBJ databases">
        <title>Complete genome sequence of thermophilic cyanobacteria strain Thermosynechococcus elongatus PKUAC-SCTE542.</title>
        <authorList>
            <person name="Liang Y."/>
            <person name="Tang J."/>
            <person name="Daroch M."/>
        </authorList>
    </citation>
    <scope>NUCLEOTIDE SEQUENCE [LARGE SCALE GENOMIC DNA]</scope>
    <source>
        <strain evidence="3">E542</strain>
    </source>
</reference>
<accession>A0A7D6JSV9</accession>
<dbReference type="EMBL" id="CP032152">
    <property type="protein sequence ID" value="QLL30017.1"/>
    <property type="molecule type" value="Genomic_DNA"/>
</dbReference>
<evidence type="ECO:0000256" key="1">
    <source>
        <dbReference type="SAM" id="Phobius"/>
    </source>
</evidence>
<organism evidence="2 3">
    <name type="scientific">Thermosynechococcus sichuanensis E542</name>
    <dbReference type="NCBI Taxonomy" id="2016101"/>
    <lineage>
        <taxon>Bacteria</taxon>
        <taxon>Bacillati</taxon>
        <taxon>Cyanobacteriota</taxon>
        <taxon>Cyanophyceae</taxon>
        <taxon>Acaryochloridales</taxon>
        <taxon>Thermosynechococcaceae</taxon>
        <taxon>Thermosynechococcus</taxon>
        <taxon>Thermosynechococcus sichuanensis</taxon>
    </lineage>
</organism>
<keyword evidence="1" id="KW-1133">Transmembrane helix</keyword>
<evidence type="ECO:0008006" key="4">
    <source>
        <dbReference type="Google" id="ProtNLM"/>
    </source>
</evidence>
<gene>
    <name evidence="2" type="ORF">D3A95_13235</name>
</gene>
<proteinExistence type="predicted"/>
<keyword evidence="3" id="KW-1185">Reference proteome</keyword>
<protein>
    <recommendedName>
        <fullName evidence="4">HEAT repeat domain-containing protein</fullName>
    </recommendedName>
</protein>
<keyword evidence="1" id="KW-0812">Transmembrane</keyword>